<dbReference type="Proteomes" id="UP000218334">
    <property type="component" value="Unassembled WGS sequence"/>
</dbReference>
<accession>A0A2H3BZQ1</accession>
<dbReference type="EMBL" id="KZ293429">
    <property type="protein sequence ID" value="PBK69373.1"/>
    <property type="molecule type" value="Genomic_DNA"/>
</dbReference>
<proteinExistence type="predicted"/>
<protein>
    <recommendedName>
        <fullName evidence="3">F-box domain-containing protein</fullName>
    </recommendedName>
</protein>
<reference evidence="2" key="1">
    <citation type="journal article" date="2017" name="Nat. Ecol. Evol.">
        <title>Genome expansion and lineage-specific genetic innovations in the forest pathogenic fungi Armillaria.</title>
        <authorList>
            <person name="Sipos G."/>
            <person name="Prasanna A.N."/>
            <person name="Walter M.C."/>
            <person name="O'Connor E."/>
            <person name="Balint B."/>
            <person name="Krizsan K."/>
            <person name="Kiss B."/>
            <person name="Hess J."/>
            <person name="Varga T."/>
            <person name="Slot J."/>
            <person name="Riley R."/>
            <person name="Boka B."/>
            <person name="Rigling D."/>
            <person name="Barry K."/>
            <person name="Lee J."/>
            <person name="Mihaltcheva S."/>
            <person name="LaButti K."/>
            <person name="Lipzen A."/>
            <person name="Waldron R."/>
            <person name="Moloney N.M."/>
            <person name="Sperisen C."/>
            <person name="Kredics L."/>
            <person name="Vagvoelgyi C."/>
            <person name="Patrignani A."/>
            <person name="Fitzpatrick D."/>
            <person name="Nagy I."/>
            <person name="Doyle S."/>
            <person name="Anderson J.B."/>
            <person name="Grigoriev I.V."/>
            <person name="Gueldener U."/>
            <person name="Muensterkoetter M."/>
            <person name="Nagy L.G."/>
        </authorList>
    </citation>
    <scope>NUCLEOTIDE SEQUENCE [LARGE SCALE GENOMIC DNA]</scope>
    <source>
        <strain evidence="2">28-4</strain>
    </source>
</reference>
<keyword evidence="2" id="KW-1185">Reference proteome</keyword>
<evidence type="ECO:0008006" key="3">
    <source>
        <dbReference type="Google" id="ProtNLM"/>
    </source>
</evidence>
<organism evidence="1 2">
    <name type="scientific">Armillaria solidipes</name>
    <dbReference type="NCBI Taxonomy" id="1076256"/>
    <lineage>
        <taxon>Eukaryota</taxon>
        <taxon>Fungi</taxon>
        <taxon>Dikarya</taxon>
        <taxon>Basidiomycota</taxon>
        <taxon>Agaricomycotina</taxon>
        <taxon>Agaricomycetes</taxon>
        <taxon>Agaricomycetidae</taxon>
        <taxon>Agaricales</taxon>
        <taxon>Marasmiineae</taxon>
        <taxon>Physalacriaceae</taxon>
        <taxon>Armillaria</taxon>
    </lineage>
</organism>
<dbReference type="AlphaFoldDB" id="A0A2H3BZQ1"/>
<gene>
    <name evidence="1" type="ORF">ARMSODRAFT_160627</name>
</gene>
<sequence length="290" mass="33073">MQSMGPDQPMPLMDIRSLGGSRARIISLSMYTKQDGLIRYRHALRTLANADAQISRAKIVGQSLDPARALYRYFPHLRRLSFIYEDKGDAEEKSAANFRHILFYSSLFCDLQRLSIQFTRQGNSSEDVPLPSLDGITLPAGLRSLSLKSWNKDLLRWVKRYHATLRLTTFKLKIGRHQWRALDPRPVNALLRLCRTSLQFITLTIIEWENGFLDLGSLTELRTVVLYVYHILSGKVTLSSLNSSHIETITIMTSDGESMVHNYLDDFMTGISFSFSYGKSGLRQYVPSMA</sequence>
<evidence type="ECO:0000313" key="2">
    <source>
        <dbReference type="Proteomes" id="UP000218334"/>
    </source>
</evidence>
<name>A0A2H3BZQ1_9AGAR</name>
<evidence type="ECO:0000313" key="1">
    <source>
        <dbReference type="EMBL" id="PBK69373.1"/>
    </source>
</evidence>